<sequence>MGILSMLQLLPIIILNFDYMAIGRFLRKNLVSITFPTLTLTCILLDWNHTRKWKAAQ</sequence>
<comment type="caution">
    <text evidence="1">The sequence shown here is derived from an EMBL/GenBank/DDBJ whole genome shotgun (WGS) entry which is preliminary data.</text>
</comment>
<dbReference type="Proteomes" id="UP000838756">
    <property type="component" value="Unassembled WGS sequence"/>
</dbReference>
<organism evidence="1 2">
    <name type="scientific">Pararge aegeria aegeria</name>
    <dbReference type="NCBI Taxonomy" id="348720"/>
    <lineage>
        <taxon>Eukaryota</taxon>
        <taxon>Metazoa</taxon>
        <taxon>Ecdysozoa</taxon>
        <taxon>Arthropoda</taxon>
        <taxon>Hexapoda</taxon>
        <taxon>Insecta</taxon>
        <taxon>Pterygota</taxon>
        <taxon>Neoptera</taxon>
        <taxon>Endopterygota</taxon>
        <taxon>Lepidoptera</taxon>
        <taxon>Glossata</taxon>
        <taxon>Ditrysia</taxon>
        <taxon>Papilionoidea</taxon>
        <taxon>Nymphalidae</taxon>
        <taxon>Satyrinae</taxon>
        <taxon>Satyrini</taxon>
        <taxon>Parargina</taxon>
        <taxon>Pararge</taxon>
    </lineage>
</organism>
<reference evidence="1" key="1">
    <citation type="submission" date="2022-03" db="EMBL/GenBank/DDBJ databases">
        <authorList>
            <person name="Lindestad O."/>
        </authorList>
    </citation>
    <scope>NUCLEOTIDE SEQUENCE</scope>
</reference>
<evidence type="ECO:0000313" key="2">
    <source>
        <dbReference type="Proteomes" id="UP000838756"/>
    </source>
</evidence>
<gene>
    <name evidence="1" type="primary">jg22850</name>
    <name evidence="1" type="ORF">PAEG_LOCUS4073</name>
</gene>
<dbReference type="OrthoDB" id="7439070at2759"/>
<name>A0A8S4QSI2_9NEOP</name>
<keyword evidence="2" id="KW-1185">Reference proteome</keyword>
<dbReference type="EMBL" id="CAKXAJ010013629">
    <property type="protein sequence ID" value="CAH2215995.1"/>
    <property type="molecule type" value="Genomic_DNA"/>
</dbReference>
<evidence type="ECO:0000313" key="1">
    <source>
        <dbReference type="EMBL" id="CAH2215995.1"/>
    </source>
</evidence>
<dbReference type="AlphaFoldDB" id="A0A8S4QSI2"/>
<proteinExistence type="predicted"/>
<accession>A0A8S4QSI2</accession>
<protein>
    <submittedName>
        <fullName evidence="1">Jg22850 protein</fullName>
    </submittedName>
</protein>
<feature type="non-terminal residue" evidence="1">
    <location>
        <position position="1"/>
    </location>
</feature>